<organism evidence="7 8">
    <name type="scientific">Lachancea nothofagi CBS 11611</name>
    <dbReference type="NCBI Taxonomy" id="1266666"/>
    <lineage>
        <taxon>Eukaryota</taxon>
        <taxon>Fungi</taxon>
        <taxon>Dikarya</taxon>
        <taxon>Ascomycota</taxon>
        <taxon>Saccharomycotina</taxon>
        <taxon>Saccharomycetes</taxon>
        <taxon>Saccharomycetales</taxon>
        <taxon>Saccharomycetaceae</taxon>
        <taxon>Lachancea</taxon>
    </lineage>
</organism>
<gene>
    <name evidence="7" type="ORF">LANO_0D05512G</name>
</gene>
<proteinExistence type="inferred from homology"/>
<comment type="similarity">
    <text evidence="2">Belongs to the mitochondrion-specific ribosomal protein mL50 family.</text>
</comment>
<dbReference type="GO" id="GO:0005739">
    <property type="term" value="C:mitochondrion"/>
    <property type="evidence" value="ECO:0007669"/>
    <property type="project" value="UniProtKB-SubCell"/>
</dbReference>
<dbReference type="Proteomes" id="UP000189911">
    <property type="component" value="Chromosome D"/>
</dbReference>
<comment type="subcellular location">
    <subcellularLocation>
        <location evidence="1">Mitochondrion</location>
    </subcellularLocation>
</comment>
<keyword evidence="8" id="KW-1185">Reference proteome</keyword>
<keyword evidence="3" id="KW-0689">Ribosomal protein</keyword>
<evidence type="ECO:0000256" key="1">
    <source>
        <dbReference type="ARBA" id="ARBA00004173"/>
    </source>
</evidence>
<keyword evidence="5" id="KW-0687">Ribonucleoprotein</keyword>
<evidence type="ECO:0000313" key="8">
    <source>
        <dbReference type="Proteomes" id="UP000189911"/>
    </source>
</evidence>
<dbReference type="InterPro" id="IPR036736">
    <property type="entry name" value="ACP-like_sf"/>
</dbReference>
<accession>A0A1G4JGT8</accession>
<name>A0A1G4JGT8_9SACH</name>
<dbReference type="GO" id="GO:1990904">
    <property type="term" value="C:ribonucleoprotein complex"/>
    <property type="evidence" value="ECO:0007669"/>
    <property type="project" value="UniProtKB-KW"/>
</dbReference>
<keyword evidence="4" id="KW-0496">Mitochondrion</keyword>
<dbReference type="Pfam" id="PF10501">
    <property type="entry name" value="Ribosomal_L50"/>
    <property type="match status" value="1"/>
</dbReference>
<evidence type="ECO:0000256" key="3">
    <source>
        <dbReference type="ARBA" id="ARBA00022980"/>
    </source>
</evidence>
<dbReference type="AlphaFoldDB" id="A0A1G4JGT8"/>
<evidence type="ECO:0000256" key="5">
    <source>
        <dbReference type="ARBA" id="ARBA00023274"/>
    </source>
</evidence>
<sequence length="249" mass="27839">MISRSANKLGAQRGLHSSLRNPDFMSWFKRRQNAKPAEPTKDTKQVIEEIESGENASAASKNKMRLTEDSFIGQELGAINKAERQAAVQHIPFNKWLSSTKVASAKTLDDSLLQAYNSTIGKISISSVEDESLALPFRDLIGKFHFTKALQAATGVLVPDYQLTRLQSPLEFRDFYLKEVVSGKLAKFKESEPNAIDLDDTSYTAKSIQVVKSVTPKDQRRRLSKILLEVESLERENARLALEKARQAA</sequence>
<dbReference type="GO" id="GO:0005840">
    <property type="term" value="C:ribosome"/>
    <property type="evidence" value="ECO:0007669"/>
    <property type="project" value="UniProtKB-KW"/>
</dbReference>
<protein>
    <recommendedName>
        <fullName evidence="6">Large ribosomal subunit protein mL50</fullName>
    </recommendedName>
</protein>
<evidence type="ECO:0000256" key="6">
    <source>
        <dbReference type="ARBA" id="ARBA00035183"/>
    </source>
</evidence>
<reference evidence="8" key="1">
    <citation type="submission" date="2016-03" db="EMBL/GenBank/DDBJ databases">
        <authorList>
            <person name="Devillers Hugo."/>
        </authorList>
    </citation>
    <scope>NUCLEOTIDE SEQUENCE [LARGE SCALE GENOMIC DNA]</scope>
</reference>
<dbReference type="Gene3D" id="1.10.1200.10">
    <property type="entry name" value="ACP-like"/>
    <property type="match status" value="1"/>
</dbReference>
<dbReference type="OrthoDB" id="3980895at2759"/>
<evidence type="ECO:0000256" key="4">
    <source>
        <dbReference type="ARBA" id="ARBA00023128"/>
    </source>
</evidence>
<dbReference type="InterPro" id="IPR018305">
    <property type="entry name" value="Ribosomal_m50"/>
</dbReference>
<dbReference type="EMBL" id="LT598448">
    <property type="protein sequence ID" value="SCU89571.1"/>
    <property type="molecule type" value="Genomic_DNA"/>
</dbReference>
<evidence type="ECO:0000256" key="2">
    <source>
        <dbReference type="ARBA" id="ARBA00008860"/>
    </source>
</evidence>
<evidence type="ECO:0000313" key="7">
    <source>
        <dbReference type="EMBL" id="SCU89571.1"/>
    </source>
</evidence>